<accession>A0A914CII9</accession>
<protein>
    <submittedName>
        <fullName evidence="2">CHK kinase-like domain-containing protein</fullName>
    </submittedName>
</protein>
<dbReference type="Pfam" id="PF07914">
    <property type="entry name" value="DUF1679"/>
    <property type="match status" value="1"/>
</dbReference>
<organism evidence="1 2">
    <name type="scientific">Acrobeloides nanus</name>
    <dbReference type="NCBI Taxonomy" id="290746"/>
    <lineage>
        <taxon>Eukaryota</taxon>
        <taxon>Metazoa</taxon>
        <taxon>Ecdysozoa</taxon>
        <taxon>Nematoda</taxon>
        <taxon>Chromadorea</taxon>
        <taxon>Rhabditida</taxon>
        <taxon>Tylenchina</taxon>
        <taxon>Cephalobomorpha</taxon>
        <taxon>Cephaloboidea</taxon>
        <taxon>Cephalobidae</taxon>
        <taxon>Acrobeloides</taxon>
    </lineage>
</organism>
<name>A0A914CII9_9BILA</name>
<dbReference type="Proteomes" id="UP000887540">
    <property type="component" value="Unplaced"/>
</dbReference>
<proteinExistence type="predicted"/>
<dbReference type="Gene3D" id="3.90.1200.10">
    <property type="match status" value="1"/>
</dbReference>
<dbReference type="InterPro" id="IPR012877">
    <property type="entry name" value="Dhs-27"/>
</dbReference>
<dbReference type="PANTHER" id="PTHR23020">
    <property type="entry name" value="UNCHARACTERIZED NUCLEAR HORMONE RECEPTOR-RELATED"/>
    <property type="match status" value="1"/>
</dbReference>
<reference evidence="2" key="1">
    <citation type="submission" date="2022-11" db="UniProtKB">
        <authorList>
            <consortium name="WormBaseParasite"/>
        </authorList>
    </citation>
    <scope>IDENTIFICATION</scope>
</reference>
<dbReference type="SUPFAM" id="SSF56112">
    <property type="entry name" value="Protein kinase-like (PK-like)"/>
    <property type="match status" value="1"/>
</dbReference>
<dbReference type="WBParaSite" id="ACRNAN_scaffold11186.g13279.t1">
    <property type="protein sequence ID" value="ACRNAN_scaffold11186.g13279.t1"/>
    <property type="gene ID" value="ACRNAN_scaffold11186.g13279"/>
</dbReference>
<dbReference type="PANTHER" id="PTHR23020:SF41">
    <property type="entry name" value="AMINOGLYCOSIDE PHOSPHOTRANSFERASE DOMAIN-CONTAINING PROTEIN"/>
    <property type="match status" value="1"/>
</dbReference>
<dbReference type="InterPro" id="IPR011009">
    <property type="entry name" value="Kinase-like_dom_sf"/>
</dbReference>
<dbReference type="AlphaFoldDB" id="A0A914CII9"/>
<sequence>MKYSHANCCDDLGIPKVVCHGDLWISNILWSKDQSEAEIKTFIDFAGTFEGNPMFDFAMILTCTDTITRRKIEKEFIEKYFDDLKNNIRFDNFEQFNIEKLKKAYGLAMTYCASRMATAATFHKEPKQGYGNEEHEKNLVGYLDRTKFAVEDAVDFMEENFSTFFIKTDCKPVYPTIRF</sequence>
<evidence type="ECO:0000313" key="1">
    <source>
        <dbReference type="Proteomes" id="UP000887540"/>
    </source>
</evidence>
<keyword evidence="1" id="KW-1185">Reference proteome</keyword>
<dbReference type="InterPro" id="IPR052961">
    <property type="entry name" value="Oxido-Kinase-like_Enzymes"/>
</dbReference>
<evidence type="ECO:0000313" key="2">
    <source>
        <dbReference type="WBParaSite" id="ACRNAN_scaffold11186.g13279.t1"/>
    </source>
</evidence>